<gene>
    <name evidence="1" type="ORF">DAMNIGENAA_33670</name>
</gene>
<proteinExistence type="predicted"/>
<keyword evidence="2" id="KW-1185">Reference proteome</keyword>
<evidence type="ECO:0000313" key="1">
    <source>
        <dbReference type="EMBL" id="GLI35934.1"/>
    </source>
</evidence>
<organism evidence="1 2">
    <name type="scientific">Desulforhabdus amnigena</name>
    <dbReference type="NCBI Taxonomy" id="40218"/>
    <lineage>
        <taxon>Bacteria</taxon>
        <taxon>Pseudomonadati</taxon>
        <taxon>Thermodesulfobacteriota</taxon>
        <taxon>Syntrophobacteria</taxon>
        <taxon>Syntrophobacterales</taxon>
        <taxon>Syntrophobacteraceae</taxon>
        <taxon>Desulforhabdus</taxon>
    </lineage>
</organism>
<sequence>MNDKKFAWQSKSFESQETFFRLIKPEDYVRVGINPQDVPIGTFAAEDHPGFLPSRFGGNAYGLGLVEQSVLSRADTDFLESLDFQDCEVIGRNARHLNTIYQKLGLLIRFSEAGKPYFLIPINLVAHSLQEIKTKADEIEELIIQHIFETRTERLDIGLLTASHDLIVHELRARLSSHRIFLFESIEKLRSWRIPLDVVILPKDPFEYLLEQQLPGASKRPMSRKRLSYYAMYLAGKIYDILEPNGKIHVLAHSPGPQEDQSCHVRFKSDEDLKFFLLFSHTFKTKKKYEGHSFQDSMDIHISDFHYYLNRFAFFDPHLKGLLNHHKPEELSIEEVNELPYLNLRLPQTYMKNPEKQWKKVFELYFVSKTLKRKSPRHHHQYWEERLEMDRELPESLFVFVGTPRQPEVALAGLEEDIRASGMEGCSLPLVAEYRNTFRYVLDVLKILIDIRNNKFHGLSELERTRLSNPFRSQNERFSAVVKLLGQLRLLEKSRNILNPDSIEGQFTPILENIPKLSLHGFSPAQLREILLIVVGHTTMSRIVFGKLPAKTLKPITDRAKEGNHQEILDLLRVCRLMSMAEIAGALGDAFTPAQARELYRLYDDAINVATDSQLDWDRLHDLRISALGGVQNKAIREMMKFFNLFEFLDNWREFMRKSAFEKEVICDYQNDKLLHLESALELARIAEQFKQLFMSNYIFGQSYFFRQFLDSEFHGTGHLFPKLGTRAGFILLWIAVNSSERHVINFNPILAGSPRGRREPRINKIKETLLRIPIQELRPSFFDEIKAALSDGRPAFIFDSGLRIMLNSATHAIDISYVDVDENIQQIEALLSHFESQKLRGISLKNLQEMERRFSELASFHQYLQREGCTLQCDLFEGKDGLDAKDREISKIEDRLKSILQSQIFIPEEIYDNISILAKHCPDILRFFLPEFHALGNLLENWPTRRKQSLGSYVMRCLGKFQALVLKDRNAFQDPNTFYQFAKQEFGPLAEEGIGASHAQMDILEYLVERIQQQASLYQSFTLALLFQEIGKIEGYCVDAQEGNSTAHWTHAEQGAFVLQETHLLDRYKLDPQVKRMVIHLVRHHGLVGHVVQGEEPIIALERYTAERDELLLDAFVLHSILAASAVQEGLMVSDLLDNFLFYRSVALEIIRSRSDWKEWLRAFLREKGATVLPDFQLICPDLQEVLSDQMRACGFVEGDLEDPALWRGRQRAAFERLLRLMGVMWVDYADLQLHLLKRPVSFIYHKKKLTSVGFATFEKQLLQAKELFDILSSLSHEVRFYLLYCLDHLGGGMRIYDFTPLSRFLETEECIKMLLIAFQAFHYHFGVEEKGGLINLRELSRNIERRHEVLLNALREFPFPQHCIEDGKAILFPQGYGQLYFHSSANEKAVRAKYHDAVQFDLMVKSLANIWNHADLVRRYQGMIQELQEKLPYDTKNFEEELEKAFEEQKKKISEQILKAFQSRLNKASNFLEFYEIQNEMQEKIRDLHLSEEQQFLLKEMFEFHRSRLRDIYLGSIYLEINSLDSKESILNYWKKLKYELFSYRSYVGKEYESLIAQYLDQKMNE</sequence>
<dbReference type="EMBL" id="BSDR01000001">
    <property type="protein sequence ID" value="GLI35934.1"/>
    <property type="molecule type" value="Genomic_DNA"/>
</dbReference>
<reference evidence="1" key="1">
    <citation type="submission" date="2022-12" db="EMBL/GenBank/DDBJ databases">
        <title>Reference genome sequencing for broad-spectrum identification of bacterial and archaeal isolates by mass spectrometry.</title>
        <authorList>
            <person name="Sekiguchi Y."/>
            <person name="Tourlousse D.M."/>
        </authorList>
    </citation>
    <scope>NUCLEOTIDE SEQUENCE</scope>
    <source>
        <strain evidence="1">ASRB1</strain>
    </source>
</reference>
<evidence type="ECO:0000313" key="2">
    <source>
        <dbReference type="Proteomes" id="UP001144372"/>
    </source>
</evidence>
<accession>A0A9W6FW41</accession>
<protein>
    <submittedName>
        <fullName evidence="1">Uncharacterized protein</fullName>
    </submittedName>
</protein>
<name>A0A9W6FW41_9BACT</name>
<dbReference type="Proteomes" id="UP001144372">
    <property type="component" value="Unassembled WGS sequence"/>
</dbReference>
<comment type="caution">
    <text evidence="1">The sequence shown here is derived from an EMBL/GenBank/DDBJ whole genome shotgun (WGS) entry which is preliminary data.</text>
</comment>